<evidence type="ECO:0000256" key="8">
    <source>
        <dbReference type="ARBA" id="ARBA00023288"/>
    </source>
</evidence>
<feature type="transmembrane region" description="Helical" evidence="10">
    <location>
        <begin position="330"/>
        <end position="347"/>
    </location>
</feature>
<feature type="transmembrane region" description="Helical" evidence="10">
    <location>
        <begin position="61"/>
        <end position="91"/>
    </location>
</feature>
<feature type="region of interest" description="Disordered" evidence="9">
    <location>
        <begin position="262"/>
        <end position="297"/>
    </location>
</feature>
<keyword evidence="4" id="KW-0732">Signal</keyword>
<evidence type="ECO:0000256" key="9">
    <source>
        <dbReference type="SAM" id="MobiDB-lite"/>
    </source>
</evidence>
<dbReference type="PANTHER" id="PTHR31044:SF60">
    <property type="entry name" value="PLASMODESMATA CALLOSE-BINDING PROTEIN 4"/>
    <property type="match status" value="1"/>
</dbReference>
<keyword evidence="10" id="KW-1133">Transmembrane helix</keyword>
<organism evidence="12 13">
    <name type="scientific">Populus tomentosa</name>
    <name type="common">Chinese white poplar</name>
    <dbReference type="NCBI Taxonomy" id="118781"/>
    <lineage>
        <taxon>Eukaryota</taxon>
        <taxon>Viridiplantae</taxon>
        <taxon>Streptophyta</taxon>
        <taxon>Embryophyta</taxon>
        <taxon>Tracheophyta</taxon>
        <taxon>Spermatophyta</taxon>
        <taxon>Magnoliopsida</taxon>
        <taxon>eudicotyledons</taxon>
        <taxon>Gunneridae</taxon>
        <taxon>Pentapetalae</taxon>
        <taxon>rosids</taxon>
        <taxon>fabids</taxon>
        <taxon>Malpighiales</taxon>
        <taxon>Salicaceae</taxon>
        <taxon>Saliceae</taxon>
        <taxon>Populus</taxon>
    </lineage>
</organism>
<evidence type="ECO:0000256" key="10">
    <source>
        <dbReference type="SAM" id="Phobius"/>
    </source>
</evidence>
<keyword evidence="3" id="KW-0336">GPI-anchor</keyword>
<comment type="caution">
    <text evidence="12">The sequence shown here is derived from an EMBL/GenBank/DDBJ whole genome shotgun (WGS) entry which is preliminary data.</text>
</comment>
<name>A0A8X7YR39_POPTO</name>
<evidence type="ECO:0000256" key="5">
    <source>
        <dbReference type="ARBA" id="ARBA00023136"/>
    </source>
</evidence>
<keyword evidence="13" id="KW-1185">Reference proteome</keyword>
<evidence type="ECO:0000256" key="6">
    <source>
        <dbReference type="ARBA" id="ARBA00023157"/>
    </source>
</evidence>
<accession>A0A8X7YR39</accession>
<keyword evidence="2" id="KW-1003">Cell membrane</keyword>
<sequence length="348" mass="36509">MNIALRQALDISPETTQHSSDTMCALTQPCKFLSYHLAQRQELLAGINYGNQYSPGFSCKLLFVAGMECACLVVLTLLPGLVAGVIFLTFVCDLEHVKMPIGLGNIHPDEEACFVGFSFSVVGATYCVCKDGVGDTQLQKSLDYACGAGADCTQIIQNAPCYQPNTVKDHCSYAVNSYFQKKGQAVGSCDFSGTAMTSATPPQNVASGCTYPASATPSLTYAFHMLSADDATFVQIILFRSLVYSFSGFSLCFYSTGTGNTPTTTTPSTGTTPTGTGTTPTGTGTSTGTGTGTPSSIIPTPPSSVFNSGLGPTGFNDNSSEAPAFKGTNLWFLASLTLLFSGIFLLWG</sequence>
<evidence type="ECO:0000256" key="7">
    <source>
        <dbReference type="ARBA" id="ARBA00023180"/>
    </source>
</evidence>
<dbReference type="Proteomes" id="UP000886885">
    <property type="component" value="Chromosome 10D"/>
</dbReference>
<evidence type="ECO:0000256" key="3">
    <source>
        <dbReference type="ARBA" id="ARBA00022622"/>
    </source>
</evidence>
<evidence type="ECO:0000259" key="11">
    <source>
        <dbReference type="SMART" id="SM00768"/>
    </source>
</evidence>
<keyword evidence="7" id="KW-0325">Glycoprotein</keyword>
<evidence type="ECO:0000256" key="2">
    <source>
        <dbReference type="ARBA" id="ARBA00022475"/>
    </source>
</evidence>
<keyword evidence="5 10" id="KW-0472">Membrane</keyword>
<dbReference type="EMBL" id="JAAWWB010000020">
    <property type="protein sequence ID" value="KAG6757988.1"/>
    <property type="molecule type" value="Genomic_DNA"/>
</dbReference>
<dbReference type="InterPro" id="IPR044788">
    <property type="entry name" value="X8_dom_prot"/>
</dbReference>
<dbReference type="OrthoDB" id="1930814at2759"/>
<dbReference type="GO" id="GO:0009506">
    <property type="term" value="C:plasmodesma"/>
    <property type="evidence" value="ECO:0007669"/>
    <property type="project" value="UniProtKB-ARBA"/>
</dbReference>
<dbReference type="GO" id="GO:0098552">
    <property type="term" value="C:side of membrane"/>
    <property type="evidence" value="ECO:0007669"/>
    <property type="project" value="UniProtKB-KW"/>
</dbReference>
<protein>
    <recommendedName>
        <fullName evidence="11">X8 domain-containing protein</fullName>
    </recommendedName>
</protein>
<evidence type="ECO:0000313" key="13">
    <source>
        <dbReference type="Proteomes" id="UP000886885"/>
    </source>
</evidence>
<dbReference type="Pfam" id="PF07983">
    <property type="entry name" value="X8"/>
    <property type="match status" value="1"/>
</dbReference>
<feature type="domain" description="X8" evidence="11">
    <location>
        <begin position="125"/>
        <end position="211"/>
    </location>
</feature>
<evidence type="ECO:0000256" key="4">
    <source>
        <dbReference type="ARBA" id="ARBA00022729"/>
    </source>
</evidence>
<keyword evidence="8" id="KW-0449">Lipoprotein</keyword>
<dbReference type="InterPro" id="IPR012946">
    <property type="entry name" value="X8"/>
</dbReference>
<evidence type="ECO:0000313" key="12">
    <source>
        <dbReference type="EMBL" id="KAG6757988.1"/>
    </source>
</evidence>
<evidence type="ECO:0000256" key="1">
    <source>
        <dbReference type="ARBA" id="ARBA00004609"/>
    </source>
</evidence>
<keyword evidence="10" id="KW-0812">Transmembrane</keyword>
<dbReference type="PANTHER" id="PTHR31044">
    <property type="entry name" value="BETA-1,3 GLUCANASE"/>
    <property type="match status" value="1"/>
</dbReference>
<dbReference type="AlphaFoldDB" id="A0A8X7YR39"/>
<gene>
    <name evidence="12" type="ORF">POTOM_038319</name>
</gene>
<dbReference type="GO" id="GO:0005886">
    <property type="term" value="C:plasma membrane"/>
    <property type="evidence" value="ECO:0007669"/>
    <property type="project" value="UniProtKB-SubCell"/>
</dbReference>
<reference evidence="12" key="1">
    <citation type="journal article" date="2020" name="bioRxiv">
        <title>Hybrid origin of Populus tomentosa Carr. identified through genome sequencing and phylogenomic analysis.</title>
        <authorList>
            <person name="An X."/>
            <person name="Gao K."/>
            <person name="Chen Z."/>
            <person name="Li J."/>
            <person name="Yang X."/>
            <person name="Yang X."/>
            <person name="Zhou J."/>
            <person name="Guo T."/>
            <person name="Zhao T."/>
            <person name="Huang S."/>
            <person name="Miao D."/>
            <person name="Khan W.U."/>
            <person name="Rao P."/>
            <person name="Ye M."/>
            <person name="Lei B."/>
            <person name="Liao W."/>
            <person name="Wang J."/>
            <person name="Ji L."/>
            <person name="Li Y."/>
            <person name="Guo B."/>
            <person name="Mustafa N.S."/>
            <person name="Li S."/>
            <person name="Yun Q."/>
            <person name="Keller S.R."/>
            <person name="Mao J."/>
            <person name="Zhang R."/>
            <person name="Strauss S.H."/>
        </authorList>
    </citation>
    <scope>NUCLEOTIDE SEQUENCE</scope>
    <source>
        <strain evidence="12">GM15</strain>
        <tissue evidence="12">Leaf</tissue>
    </source>
</reference>
<feature type="compositionally biased region" description="Low complexity" evidence="9">
    <location>
        <begin position="262"/>
        <end position="284"/>
    </location>
</feature>
<dbReference type="FunFam" id="1.20.58.1040:FF:000001">
    <property type="entry name" value="Glucan endo-1,3-beta-glucosidase 4"/>
    <property type="match status" value="1"/>
</dbReference>
<comment type="subcellular location">
    <subcellularLocation>
        <location evidence="1">Cell membrane</location>
        <topology evidence="1">Lipid-anchor</topology>
        <topology evidence="1">GPI-anchor</topology>
    </subcellularLocation>
</comment>
<proteinExistence type="predicted"/>
<keyword evidence="6" id="KW-1015">Disulfide bond</keyword>
<dbReference type="SMART" id="SM00768">
    <property type="entry name" value="X8"/>
    <property type="match status" value="1"/>
</dbReference>